<organism evidence="2 3">
    <name type="scientific">Riccia fluitans</name>
    <dbReference type="NCBI Taxonomy" id="41844"/>
    <lineage>
        <taxon>Eukaryota</taxon>
        <taxon>Viridiplantae</taxon>
        <taxon>Streptophyta</taxon>
        <taxon>Embryophyta</taxon>
        <taxon>Marchantiophyta</taxon>
        <taxon>Marchantiopsida</taxon>
        <taxon>Marchantiidae</taxon>
        <taxon>Marchantiales</taxon>
        <taxon>Ricciaceae</taxon>
        <taxon>Riccia</taxon>
    </lineage>
</organism>
<dbReference type="InterPro" id="IPR010530">
    <property type="entry name" value="B12D"/>
</dbReference>
<sequence length="140" mass="15418">MVNVKGAGTMSSAATPGGGAAISKRFVFLSPKLGAVYPLMGIMTLAFGLAGVTIGRSLTVNPDVLVDKRKRRNVPDIEQPEQMLHQAEKFVLKSPFRKLAQEHKRGIFFSDIIRQPLTPSYAREAIYYRTEKPLNSSRGL</sequence>
<dbReference type="Pfam" id="PF06522">
    <property type="entry name" value="B12D"/>
    <property type="match status" value="1"/>
</dbReference>
<protein>
    <recommendedName>
        <fullName evidence="4">NADH-ubiquinone reductase complex 1 MLRQ subunit</fullName>
    </recommendedName>
</protein>
<comment type="caution">
    <text evidence="2">The sequence shown here is derived from an EMBL/GenBank/DDBJ whole genome shotgun (WGS) entry which is preliminary data.</text>
</comment>
<keyword evidence="1" id="KW-0812">Transmembrane</keyword>
<evidence type="ECO:0000313" key="3">
    <source>
        <dbReference type="Proteomes" id="UP001605036"/>
    </source>
</evidence>
<accession>A0ABD1Z9K0</accession>
<name>A0ABD1Z9K0_9MARC</name>
<dbReference type="PANTHER" id="PTHR33919">
    <property type="entry name" value="OS09G0127700 PROTEIN"/>
    <property type="match status" value="1"/>
</dbReference>
<keyword evidence="1" id="KW-1133">Transmembrane helix</keyword>
<dbReference type="AlphaFoldDB" id="A0ABD1Z9K0"/>
<evidence type="ECO:0000256" key="1">
    <source>
        <dbReference type="SAM" id="Phobius"/>
    </source>
</evidence>
<feature type="transmembrane region" description="Helical" evidence="1">
    <location>
        <begin position="35"/>
        <end position="55"/>
    </location>
</feature>
<keyword evidence="1" id="KW-0472">Membrane</keyword>
<evidence type="ECO:0008006" key="4">
    <source>
        <dbReference type="Google" id="ProtNLM"/>
    </source>
</evidence>
<gene>
    <name evidence="2" type="ORF">R1flu_012061</name>
</gene>
<proteinExistence type="predicted"/>
<dbReference type="EMBL" id="JBHFFA010000002">
    <property type="protein sequence ID" value="KAL2644474.1"/>
    <property type="molecule type" value="Genomic_DNA"/>
</dbReference>
<reference evidence="2 3" key="1">
    <citation type="submission" date="2024-09" db="EMBL/GenBank/DDBJ databases">
        <title>Chromosome-scale assembly of Riccia fluitans.</title>
        <authorList>
            <person name="Paukszto L."/>
            <person name="Sawicki J."/>
            <person name="Karawczyk K."/>
            <person name="Piernik-Szablinska J."/>
            <person name="Szczecinska M."/>
            <person name="Mazdziarz M."/>
        </authorList>
    </citation>
    <scope>NUCLEOTIDE SEQUENCE [LARGE SCALE GENOMIC DNA]</scope>
    <source>
        <strain evidence="2">Rf_01</strain>
        <tissue evidence="2">Aerial parts of the thallus</tissue>
    </source>
</reference>
<keyword evidence="3" id="KW-1185">Reference proteome</keyword>
<dbReference type="PANTHER" id="PTHR33919:SF11">
    <property type="entry name" value="EXPRESSED PROTEIN"/>
    <property type="match status" value="1"/>
</dbReference>
<dbReference type="Proteomes" id="UP001605036">
    <property type="component" value="Unassembled WGS sequence"/>
</dbReference>
<evidence type="ECO:0000313" key="2">
    <source>
        <dbReference type="EMBL" id="KAL2644474.1"/>
    </source>
</evidence>